<accession>A0ABZ3EUG4</accession>
<keyword evidence="1" id="KW-0472">Membrane</keyword>
<organism evidence="2 3">
    <name type="scientific">Kineothrix sedimenti</name>
    <dbReference type="NCBI Taxonomy" id="3123317"/>
    <lineage>
        <taxon>Bacteria</taxon>
        <taxon>Bacillati</taxon>
        <taxon>Bacillota</taxon>
        <taxon>Clostridia</taxon>
        <taxon>Lachnospirales</taxon>
        <taxon>Lachnospiraceae</taxon>
        <taxon>Kineothrix</taxon>
    </lineage>
</organism>
<name>A0ABZ3EUG4_9FIRM</name>
<dbReference type="Pfam" id="PF22564">
    <property type="entry name" value="HAAS"/>
    <property type="match status" value="1"/>
</dbReference>
<dbReference type="RefSeq" id="WP_342756856.1">
    <property type="nucleotide sequence ID" value="NZ_CP146256.1"/>
</dbReference>
<keyword evidence="3" id="KW-1185">Reference proteome</keyword>
<evidence type="ECO:0000256" key="1">
    <source>
        <dbReference type="SAM" id="Phobius"/>
    </source>
</evidence>
<proteinExistence type="predicted"/>
<sequence length="223" mass="24018">MNRLEFMQKLESLLSDISDGEREEALQYYNSYLNDAGVENEQEVLESLGTPEKIAKTIKEGLGDNAAVGEFTETGYKDYTAQHEEKNEVIKKKEKKALSGGMIALIVILCILASPLLVSIAGGLISAGVGIFVGVLGFFLGIALAGILLFVTAVVLLVIGIGYLFYAPLAGVCLIGAGLFVGGLSLFFIWLTVWICVKAIPWLIRVTADLIGKLFRKKGGERA</sequence>
<evidence type="ECO:0000313" key="3">
    <source>
        <dbReference type="Proteomes" id="UP001451571"/>
    </source>
</evidence>
<feature type="transmembrane region" description="Helical" evidence="1">
    <location>
        <begin position="131"/>
        <end position="156"/>
    </location>
</feature>
<protein>
    <submittedName>
        <fullName evidence="2">DUF1700 domain-containing protein</fullName>
    </submittedName>
</protein>
<keyword evidence="1" id="KW-0812">Transmembrane</keyword>
<dbReference type="Proteomes" id="UP001451571">
    <property type="component" value="Chromosome"/>
</dbReference>
<gene>
    <name evidence="2" type="ORF">V6984_17325</name>
</gene>
<feature type="transmembrane region" description="Helical" evidence="1">
    <location>
        <begin position="101"/>
        <end position="125"/>
    </location>
</feature>
<reference evidence="2 3" key="1">
    <citation type="submission" date="2024-02" db="EMBL/GenBank/DDBJ databases">
        <title>Bacterial strain from lacustrine sediment.</title>
        <authorList>
            <person name="Petit C."/>
            <person name="Fadhlaoui K."/>
        </authorList>
    </citation>
    <scope>NUCLEOTIDE SEQUENCE [LARGE SCALE GENOMIC DNA]</scope>
    <source>
        <strain evidence="2 3">IPX-CK</strain>
    </source>
</reference>
<keyword evidence="1" id="KW-1133">Transmembrane helix</keyword>
<evidence type="ECO:0000313" key="2">
    <source>
        <dbReference type="EMBL" id="XAH73249.1"/>
    </source>
</evidence>
<dbReference type="EMBL" id="CP146256">
    <property type="protein sequence ID" value="XAH73249.1"/>
    <property type="molecule type" value="Genomic_DNA"/>
</dbReference>